<evidence type="ECO:0000256" key="1">
    <source>
        <dbReference type="ARBA" id="ARBA00004123"/>
    </source>
</evidence>
<dbReference type="Proteomes" id="UP000823561">
    <property type="component" value="Chromosome 14"/>
</dbReference>
<dbReference type="GO" id="GO:0031533">
    <property type="term" value="C:mRNA capping enzyme complex"/>
    <property type="evidence" value="ECO:0007669"/>
    <property type="project" value="InterPro"/>
</dbReference>
<dbReference type="InterPro" id="IPR028271">
    <property type="entry name" value="RAMAC"/>
</dbReference>
<name>A0AAV6G663_9TELE</name>
<comment type="subcellular location">
    <subcellularLocation>
        <location evidence="1">Nucleus</location>
    </subcellularLocation>
</comment>
<feature type="compositionally biased region" description="Low complexity" evidence="4">
    <location>
        <begin position="102"/>
        <end position="113"/>
    </location>
</feature>
<evidence type="ECO:0000256" key="2">
    <source>
        <dbReference type="ARBA" id="ARBA00023242"/>
    </source>
</evidence>
<sequence>MTDSSETLQIQKYEEQFACRFTSQDEEYQRYLQQPVNPPPIVEDWRGRGAGGFQRGRDNRYQDQRPHRGRDRGRGWGWHERGPQQWQDRRWGSGGHNQGQHNSYNQGYSSSNQRRYDRY</sequence>
<comment type="caution">
    <text evidence="5">The sequence shown here is derived from an EMBL/GenBank/DDBJ whole genome shotgun (WGS) entry which is preliminary data.</text>
</comment>
<organism evidence="5 6">
    <name type="scientific">Alosa alosa</name>
    <name type="common">allis shad</name>
    <dbReference type="NCBI Taxonomy" id="278164"/>
    <lineage>
        <taxon>Eukaryota</taxon>
        <taxon>Metazoa</taxon>
        <taxon>Chordata</taxon>
        <taxon>Craniata</taxon>
        <taxon>Vertebrata</taxon>
        <taxon>Euteleostomi</taxon>
        <taxon>Actinopterygii</taxon>
        <taxon>Neopterygii</taxon>
        <taxon>Teleostei</taxon>
        <taxon>Clupei</taxon>
        <taxon>Clupeiformes</taxon>
        <taxon>Clupeoidei</taxon>
        <taxon>Clupeidae</taxon>
        <taxon>Alosa</taxon>
    </lineage>
</organism>
<evidence type="ECO:0000313" key="5">
    <source>
        <dbReference type="EMBL" id="KAG5270614.1"/>
    </source>
</evidence>
<evidence type="ECO:0000256" key="3">
    <source>
        <dbReference type="ARBA" id="ARBA00034716"/>
    </source>
</evidence>
<dbReference type="GO" id="GO:0003723">
    <property type="term" value="F:RNA binding"/>
    <property type="evidence" value="ECO:0007669"/>
    <property type="project" value="InterPro"/>
</dbReference>
<dbReference type="EMBL" id="JADWDJ010000014">
    <property type="protein sequence ID" value="KAG5270614.1"/>
    <property type="molecule type" value="Genomic_DNA"/>
</dbReference>
<dbReference type="PANTHER" id="PTHR48168">
    <property type="entry name" value="RNA GUANINE-7 METHYLTRANSFERASE-ACTIVATING SUBUNIT-LIKE (PSEUDOGENE)-RELATED"/>
    <property type="match status" value="1"/>
</dbReference>
<reference evidence="5" key="1">
    <citation type="submission" date="2020-10" db="EMBL/GenBank/DDBJ databases">
        <title>Chromosome-scale genome assembly of the Allis shad, Alosa alosa.</title>
        <authorList>
            <person name="Margot Z."/>
            <person name="Christophe K."/>
            <person name="Cabau C."/>
            <person name="Louis A."/>
            <person name="Berthelot C."/>
            <person name="Parey E."/>
            <person name="Roest Crollius H."/>
            <person name="Montfort J."/>
            <person name="Robinson-Rechavi M."/>
            <person name="Bucao C."/>
            <person name="Bouchez O."/>
            <person name="Gislard M."/>
            <person name="Lluch J."/>
            <person name="Milhes M."/>
            <person name="Lampietro C."/>
            <person name="Lopez Roques C."/>
            <person name="Donnadieu C."/>
            <person name="Braasch I."/>
            <person name="Desvignes T."/>
            <person name="Postlethwait J."/>
            <person name="Bobe J."/>
            <person name="Guiguen Y."/>
        </authorList>
    </citation>
    <scope>NUCLEOTIDE SEQUENCE</scope>
    <source>
        <strain evidence="5">M-15738</strain>
        <tissue evidence="5">Blood</tissue>
    </source>
</reference>
<gene>
    <name evidence="5" type="ORF">AALO_G00194650</name>
</gene>
<feature type="compositionally biased region" description="Basic and acidic residues" evidence="4">
    <location>
        <begin position="55"/>
        <end position="91"/>
    </location>
</feature>
<dbReference type="PANTHER" id="PTHR48168:SF1">
    <property type="entry name" value="RNA GUANINE-N7 METHYLTRANSFERASE ACTIVATING SUBUNIT-RELATED"/>
    <property type="match status" value="1"/>
</dbReference>
<protein>
    <recommendedName>
        <fullName evidence="7">RNA guanine-7 methyltransferase activating subunit</fullName>
    </recommendedName>
</protein>
<dbReference type="AlphaFoldDB" id="A0AAV6G663"/>
<dbReference type="GO" id="GO:0106005">
    <property type="term" value="P:RNA 5'-cap (guanine-N7)-methylation"/>
    <property type="evidence" value="ECO:0007669"/>
    <property type="project" value="InterPro"/>
</dbReference>
<dbReference type="Pfam" id="PF15320">
    <property type="entry name" value="RAM"/>
    <property type="match status" value="1"/>
</dbReference>
<keyword evidence="2" id="KW-0539">Nucleus</keyword>
<evidence type="ECO:0000313" key="6">
    <source>
        <dbReference type="Proteomes" id="UP000823561"/>
    </source>
</evidence>
<feature type="region of interest" description="Disordered" evidence="4">
    <location>
        <begin position="34"/>
        <end position="119"/>
    </location>
</feature>
<evidence type="ECO:0000256" key="4">
    <source>
        <dbReference type="SAM" id="MobiDB-lite"/>
    </source>
</evidence>
<evidence type="ECO:0008006" key="7">
    <source>
        <dbReference type="Google" id="ProtNLM"/>
    </source>
</evidence>
<keyword evidence="6" id="KW-1185">Reference proteome</keyword>
<accession>A0AAV6G663</accession>
<comment type="similarity">
    <text evidence="3">Belongs to the RAM family.</text>
</comment>
<proteinExistence type="inferred from homology"/>